<dbReference type="InterPro" id="IPR052734">
    <property type="entry name" value="Nod_factor_acetyltransferase"/>
</dbReference>
<dbReference type="AlphaFoldDB" id="A0A1H7IKG5"/>
<feature type="transmembrane region" description="Helical" evidence="1">
    <location>
        <begin position="211"/>
        <end position="229"/>
    </location>
</feature>
<keyword evidence="1" id="KW-0812">Transmembrane</keyword>
<keyword evidence="1" id="KW-0472">Membrane</keyword>
<dbReference type="STRING" id="332977.SAMN05421740_102251"/>
<feature type="domain" description="Acyltransferase 3" evidence="2">
    <location>
        <begin position="14"/>
        <end position="335"/>
    </location>
</feature>
<organism evidence="3 4">
    <name type="scientific">Parapedobacter koreensis</name>
    <dbReference type="NCBI Taxonomy" id="332977"/>
    <lineage>
        <taxon>Bacteria</taxon>
        <taxon>Pseudomonadati</taxon>
        <taxon>Bacteroidota</taxon>
        <taxon>Sphingobacteriia</taxon>
        <taxon>Sphingobacteriales</taxon>
        <taxon>Sphingobacteriaceae</taxon>
        <taxon>Parapedobacter</taxon>
    </lineage>
</organism>
<evidence type="ECO:0000256" key="1">
    <source>
        <dbReference type="SAM" id="Phobius"/>
    </source>
</evidence>
<evidence type="ECO:0000313" key="4">
    <source>
        <dbReference type="Proteomes" id="UP000198916"/>
    </source>
</evidence>
<feature type="transmembrane region" description="Helical" evidence="1">
    <location>
        <begin position="12"/>
        <end position="33"/>
    </location>
</feature>
<feature type="transmembrane region" description="Helical" evidence="1">
    <location>
        <begin position="158"/>
        <end position="174"/>
    </location>
</feature>
<dbReference type="PANTHER" id="PTHR37312">
    <property type="entry name" value="MEMBRANE-BOUND ACYLTRANSFERASE YKRP-RELATED"/>
    <property type="match status" value="1"/>
</dbReference>
<gene>
    <name evidence="3" type="ORF">SAMN05421740_102251</name>
</gene>
<feature type="transmembrane region" description="Helical" evidence="1">
    <location>
        <begin position="180"/>
        <end position="199"/>
    </location>
</feature>
<dbReference type="Proteomes" id="UP000198916">
    <property type="component" value="Unassembled WGS sequence"/>
</dbReference>
<keyword evidence="4" id="KW-1185">Reference proteome</keyword>
<dbReference type="RefSeq" id="WP_090603344.1">
    <property type="nucleotide sequence ID" value="NZ_FNZR01000002.1"/>
</dbReference>
<dbReference type="GO" id="GO:0016747">
    <property type="term" value="F:acyltransferase activity, transferring groups other than amino-acyl groups"/>
    <property type="evidence" value="ECO:0007669"/>
    <property type="project" value="InterPro"/>
</dbReference>
<dbReference type="EMBL" id="FNZR01000002">
    <property type="protein sequence ID" value="SEK62217.1"/>
    <property type="molecule type" value="Genomic_DNA"/>
</dbReference>
<name>A0A1H7IKG5_9SPHI</name>
<dbReference type="InterPro" id="IPR002656">
    <property type="entry name" value="Acyl_transf_3_dom"/>
</dbReference>
<feature type="transmembrane region" description="Helical" evidence="1">
    <location>
        <begin position="316"/>
        <end position="336"/>
    </location>
</feature>
<feature type="transmembrane region" description="Helical" evidence="1">
    <location>
        <begin position="125"/>
        <end position="146"/>
    </location>
</feature>
<dbReference type="Pfam" id="PF01757">
    <property type="entry name" value="Acyl_transf_3"/>
    <property type="match status" value="1"/>
</dbReference>
<feature type="transmembrane region" description="Helical" evidence="1">
    <location>
        <begin position="39"/>
        <end position="58"/>
    </location>
</feature>
<evidence type="ECO:0000259" key="2">
    <source>
        <dbReference type="Pfam" id="PF01757"/>
    </source>
</evidence>
<feature type="transmembrane region" description="Helical" evidence="1">
    <location>
        <begin position="277"/>
        <end position="296"/>
    </location>
</feature>
<reference evidence="4" key="1">
    <citation type="submission" date="2016-10" db="EMBL/GenBank/DDBJ databases">
        <authorList>
            <person name="Varghese N."/>
            <person name="Submissions S."/>
        </authorList>
    </citation>
    <scope>NUCLEOTIDE SEQUENCE [LARGE SCALE GENOMIC DNA]</scope>
    <source>
        <strain evidence="4">Jip14</strain>
    </source>
</reference>
<feature type="transmembrane region" description="Helical" evidence="1">
    <location>
        <begin position="244"/>
        <end position="265"/>
    </location>
</feature>
<keyword evidence="1" id="KW-1133">Transmembrane helix</keyword>
<sequence>MANTSVTKNSKRILWIDYAKFIGITLVVCAHHTGRGNWFAFISAFALPLFFFLSGYLFSFKKFDNYTAFLKARTKQLLIPYFILNFVTYILWLFFFRRFDYHYVISEPLYTPFIGIFYGNGHEDWLIHSIASWFIICLFVLENIYFLLFRNVTGARRYVLLAGILAVCFIDQKYDPIRWPWSLNIAIIGIVFYGVANMLKENVNKIMALSLPKLITLSACSGFLLYVISSRNFIDMNKSTYDSFTLFFMGAFSGILFALTLSRVLEMLLGPVWLFQYLAQNTLVIIAFHLMVMSVVKKAISMAFQIPDDLLTDNLYLNFTVVAATLLLSLPIIYICNKYLPVMVGRPAKPKQRDAAAPQVISNSQTV</sequence>
<feature type="transmembrane region" description="Helical" evidence="1">
    <location>
        <begin position="78"/>
        <end position="96"/>
    </location>
</feature>
<dbReference type="OrthoDB" id="9809782at2"/>
<accession>A0A1H7IKG5</accession>
<evidence type="ECO:0000313" key="3">
    <source>
        <dbReference type="EMBL" id="SEK62217.1"/>
    </source>
</evidence>
<protein>
    <submittedName>
        <fullName evidence="3">Fucose 4-O-acetylase</fullName>
    </submittedName>
</protein>
<dbReference type="PANTHER" id="PTHR37312:SF1">
    <property type="entry name" value="MEMBRANE-BOUND ACYLTRANSFERASE YKRP-RELATED"/>
    <property type="match status" value="1"/>
</dbReference>
<proteinExistence type="predicted"/>